<evidence type="ECO:0000313" key="5">
    <source>
        <dbReference type="Proteomes" id="UP000799536"/>
    </source>
</evidence>
<feature type="coiled-coil region" evidence="1">
    <location>
        <begin position="23"/>
        <end position="74"/>
    </location>
</feature>
<keyword evidence="5" id="KW-1185">Reference proteome</keyword>
<dbReference type="OrthoDB" id="2270193at2759"/>
<gene>
    <name evidence="4" type="ORF">GQ43DRAFT_191939</name>
</gene>
<dbReference type="InterPro" id="IPR057683">
    <property type="entry name" value="DUF7923"/>
</dbReference>
<feature type="compositionally biased region" description="Basic and acidic residues" evidence="2">
    <location>
        <begin position="307"/>
        <end position="316"/>
    </location>
</feature>
<organism evidence="4 5">
    <name type="scientific">Delitschia confertaspora ATCC 74209</name>
    <dbReference type="NCBI Taxonomy" id="1513339"/>
    <lineage>
        <taxon>Eukaryota</taxon>
        <taxon>Fungi</taxon>
        <taxon>Dikarya</taxon>
        <taxon>Ascomycota</taxon>
        <taxon>Pezizomycotina</taxon>
        <taxon>Dothideomycetes</taxon>
        <taxon>Pleosporomycetidae</taxon>
        <taxon>Pleosporales</taxon>
        <taxon>Delitschiaceae</taxon>
        <taxon>Delitschia</taxon>
    </lineage>
</organism>
<evidence type="ECO:0000256" key="1">
    <source>
        <dbReference type="SAM" id="Coils"/>
    </source>
</evidence>
<proteinExistence type="predicted"/>
<dbReference type="EMBL" id="ML993881">
    <property type="protein sequence ID" value="KAF2204218.1"/>
    <property type="molecule type" value="Genomic_DNA"/>
</dbReference>
<dbReference type="PANTHER" id="PTHR37543">
    <property type="entry name" value="CCCH ZINC FINGER DNA BINDING PROTEIN (AFU_ORTHOLOGUE AFUA_5G12760)"/>
    <property type="match status" value="1"/>
</dbReference>
<evidence type="ECO:0000259" key="3">
    <source>
        <dbReference type="Pfam" id="PF25540"/>
    </source>
</evidence>
<dbReference type="Proteomes" id="UP000799536">
    <property type="component" value="Unassembled WGS sequence"/>
</dbReference>
<feature type="domain" description="DUF7923" evidence="3">
    <location>
        <begin position="93"/>
        <end position="264"/>
    </location>
</feature>
<dbReference type="AlphaFoldDB" id="A0A9P4MYF9"/>
<keyword evidence="1" id="KW-0175">Coiled coil</keyword>
<reference evidence="4" key="1">
    <citation type="journal article" date="2020" name="Stud. Mycol.">
        <title>101 Dothideomycetes genomes: a test case for predicting lifestyles and emergence of pathogens.</title>
        <authorList>
            <person name="Haridas S."/>
            <person name="Albert R."/>
            <person name="Binder M."/>
            <person name="Bloem J."/>
            <person name="Labutti K."/>
            <person name="Salamov A."/>
            <person name="Andreopoulos B."/>
            <person name="Baker S."/>
            <person name="Barry K."/>
            <person name="Bills G."/>
            <person name="Bluhm B."/>
            <person name="Cannon C."/>
            <person name="Castanera R."/>
            <person name="Culley D."/>
            <person name="Daum C."/>
            <person name="Ezra D."/>
            <person name="Gonzalez J."/>
            <person name="Henrissat B."/>
            <person name="Kuo A."/>
            <person name="Liang C."/>
            <person name="Lipzen A."/>
            <person name="Lutzoni F."/>
            <person name="Magnuson J."/>
            <person name="Mondo S."/>
            <person name="Nolan M."/>
            <person name="Ohm R."/>
            <person name="Pangilinan J."/>
            <person name="Park H.-J."/>
            <person name="Ramirez L."/>
            <person name="Alfaro M."/>
            <person name="Sun H."/>
            <person name="Tritt A."/>
            <person name="Yoshinaga Y."/>
            <person name="Zwiers L.-H."/>
            <person name="Turgeon B."/>
            <person name="Goodwin S."/>
            <person name="Spatafora J."/>
            <person name="Crous P."/>
            <person name="Grigoriev I."/>
        </authorList>
    </citation>
    <scope>NUCLEOTIDE SEQUENCE</scope>
    <source>
        <strain evidence="4">ATCC 74209</strain>
    </source>
</reference>
<dbReference type="PANTHER" id="PTHR37543:SF1">
    <property type="entry name" value="CCCH ZINC FINGER DNA BINDING PROTEIN (AFU_ORTHOLOGUE AFUA_5G12760)"/>
    <property type="match status" value="1"/>
</dbReference>
<accession>A0A9P4MYF9</accession>
<comment type="caution">
    <text evidence="4">The sequence shown here is derived from an EMBL/GenBank/DDBJ whole genome shotgun (WGS) entry which is preliminary data.</text>
</comment>
<dbReference type="Pfam" id="PF25540">
    <property type="entry name" value="DUF7923"/>
    <property type="match status" value="1"/>
</dbReference>
<evidence type="ECO:0000256" key="2">
    <source>
        <dbReference type="SAM" id="MobiDB-lite"/>
    </source>
</evidence>
<feature type="region of interest" description="Disordered" evidence="2">
    <location>
        <begin position="277"/>
        <end position="358"/>
    </location>
</feature>
<protein>
    <recommendedName>
        <fullName evidence="3">DUF7923 domain-containing protein</fullName>
    </recommendedName>
</protein>
<name>A0A9P4MYF9_9PLEO</name>
<sequence>MADAPPPLPPVPTTYRERLAQFKILEEKRFELIEELLEKLEKAEARLAQTELDLKSEQNVRRRLQTEVVEAKERESNLAVQSKEREAALVEKQSRKPFVLVLIDADAEGYMFQDKYITRRAQGGEALADELLVRIREYLRPLYDDADSLDILVRVYANLEGMANILVRDGKVRNLGQLRAFATGFCGRIAGFDWVDVGIGKEGGSARKVRENLHLWAQNVHLRHLILGLSPSQLPSTFLTTLSVDALTLISPVAHATLKTTPFPSLFTPPPKEVVRTNGARSSRGGPALQLTQQEDPNGGSTWLVIRPERSGGDRRSKSHGGGAGRRSAESEDDEQSSLSISIGPDNSVMVDSGRRRR</sequence>
<evidence type="ECO:0000313" key="4">
    <source>
        <dbReference type="EMBL" id="KAF2204218.1"/>
    </source>
</evidence>
<feature type="compositionally biased region" description="Polar residues" evidence="2">
    <location>
        <begin position="290"/>
        <end position="301"/>
    </location>
</feature>